<evidence type="ECO:0000256" key="1">
    <source>
        <dbReference type="SAM" id="Coils"/>
    </source>
</evidence>
<evidence type="ECO:0000256" key="2">
    <source>
        <dbReference type="SAM" id="MobiDB-lite"/>
    </source>
</evidence>
<keyword evidence="1" id="KW-0175">Coiled coil</keyword>
<gene>
    <name evidence="3" type="ORF">FWILDA_LOCUS12437</name>
</gene>
<name>A0A9W4SZE4_9GLOM</name>
<keyword evidence="4" id="KW-1185">Reference proteome</keyword>
<feature type="region of interest" description="Disordered" evidence="2">
    <location>
        <begin position="153"/>
        <end position="186"/>
    </location>
</feature>
<reference evidence="3" key="1">
    <citation type="submission" date="2022-08" db="EMBL/GenBank/DDBJ databases">
        <authorList>
            <person name="Kallberg Y."/>
            <person name="Tangrot J."/>
            <person name="Rosling A."/>
        </authorList>
    </citation>
    <scope>NUCLEOTIDE SEQUENCE</scope>
    <source>
        <strain evidence="3">Wild A</strain>
    </source>
</reference>
<evidence type="ECO:0000313" key="4">
    <source>
        <dbReference type="Proteomes" id="UP001153678"/>
    </source>
</evidence>
<sequence>MTTNIYAKLSHIQNEIEVPSDYNYSETLKLLTPLLEKHKLTLTLSNDPKSFIHEKIKKQEEMIDILVGEVKRLKTELIKYELIKELINNESGNFLVERKRREILKRQGIDLGYSCDGSCETETNQEAKGEEIEVKKVNQYIEEDIKRIQVREQNSTKADIKNQKRKRKGISKQEAMKHSKPSKKKNKVICKDCGGEYLTQKLLKLHLDSLGNQNQQKEASELEEKNEEIKKSALELKEKMEEISQKLITNEAVAKTLLENVDKSIKGEIVNQQKLFQDKNKELSEKLNKDLELRLNNNQQLIKTHLENLNKGISQPLEKLNSVLLHSENGLYQTEFQLKKRRTKNKEEGLRVDAIVFSADNRNNIAIDSKFPLENYLSSADGSLTEEKKEQFEKRFENDVKKHIDKVAEYFSPEEDELRDEYAYEISEELAFTGSYGERVAKIDIGKIVNYSKEHFKSKTLRQIIRYNKRVQDSNDKQEIFKLATRLAYNFDMIVNKTGWNYFTLLNKDNSYQGVRIGCIDIDEKDNQGLKTSAGYFQDQKILDFKISGGIMGLGSIHPNGKPYSLKGVGSFFLQNNKQKIAHQGEATENLFIPKTEPPMNYKGLERNNFSKIGYGEHGRQFKVYHGANEKQP</sequence>
<dbReference type="Proteomes" id="UP001153678">
    <property type="component" value="Unassembled WGS sequence"/>
</dbReference>
<dbReference type="AlphaFoldDB" id="A0A9W4SZE4"/>
<organism evidence="3 4">
    <name type="scientific">Funneliformis geosporum</name>
    <dbReference type="NCBI Taxonomy" id="1117311"/>
    <lineage>
        <taxon>Eukaryota</taxon>
        <taxon>Fungi</taxon>
        <taxon>Fungi incertae sedis</taxon>
        <taxon>Mucoromycota</taxon>
        <taxon>Glomeromycotina</taxon>
        <taxon>Glomeromycetes</taxon>
        <taxon>Glomerales</taxon>
        <taxon>Glomeraceae</taxon>
        <taxon>Funneliformis</taxon>
    </lineage>
</organism>
<comment type="caution">
    <text evidence="3">The sequence shown here is derived from an EMBL/GenBank/DDBJ whole genome shotgun (WGS) entry which is preliminary data.</text>
</comment>
<dbReference type="EMBL" id="CAMKVN010004032">
    <property type="protein sequence ID" value="CAI2186164.1"/>
    <property type="molecule type" value="Genomic_DNA"/>
</dbReference>
<dbReference type="OrthoDB" id="2439445at2759"/>
<feature type="coiled-coil region" evidence="1">
    <location>
        <begin position="212"/>
        <end position="246"/>
    </location>
</feature>
<feature type="coiled-coil region" evidence="1">
    <location>
        <begin position="56"/>
        <end position="90"/>
    </location>
</feature>
<dbReference type="InterPro" id="IPR003798">
    <property type="entry name" value="DNA_recombination_RmuC"/>
</dbReference>
<accession>A0A9W4SZE4</accession>
<dbReference type="Pfam" id="PF02646">
    <property type="entry name" value="RmuC"/>
    <property type="match status" value="1"/>
</dbReference>
<evidence type="ECO:0000313" key="3">
    <source>
        <dbReference type="EMBL" id="CAI2186164.1"/>
    </source>
</evidence>
<protein>
    <submittedName>
        <fullName evidence="3">3727_t:CDS:1</fullName>
    </submittedName>
</protein>
<proteinExistence type="predicted"/>